<feature type="domain" description="Glycosyltransferase 2-like" evidence="1">
    <location>
        <begin position="4"/>
        <end position="120"/>
    </location>
</feature>
<gene>
    <name evidence="2" type="ORF">H8S08_11125</name>
</gene>
<dbReference type="SUPFAM" id="SSF53448">
    <property type="entry name" value="Nucleotide-diphospho-sugar transferases"/>
    <property type="match status" value="1"/>
</dbReference>
<organism evidence="2 3">
    <name type="scientific">Alistipes hominis</name>
    <dbReference type="NCBI Taxonomy" id="2763015"/>
    <lineage>
        <taxon>Bacteria</taxon>
        <taxon>Pseudomonadati</taxon>
        <taxon>Bacteroidota</taxon>
        <taxon>Bacteroidia</taxon>
        <taxon>Bacteroidales</taxon>
        <taxon>Rikenellaceae</taxon>
        <taxon>Alistipes</taxon>
    </lineage>
</organism>
<dbReference type="EMBL" id="JACOOK010000006">
    <property type="protein sequence ID" value="MBC5617559.1"/>
    <property type="molecule type" value="Genomic_DNA"/>
</dbReference>
<dbReference type="CDD" id="cd04196">
    <property type="entry name" value="GT_2_like_d"/>
    <property type="match status" value="1"/>
</dbReference>
<dbReference type="InterPro" id="IPR001173">
    <property type="entry name" value="Glyco_trans_2-like"/>
</dbReference>
<dbReference type="Pfam" id="PF00535">
    <property type="entry name" value="Glycos_transf_2"/>
    <property type="match status" value="1"/>
</dbReference>
<evidence type="ECO:0000313" key="3">
    <source>
        <dbReference type="Proteomes" id="UP000636891"/>
    </source>
</evidence>
<dbReference type="PANTHER" id="PTHR22916:SF3">
    <property type="entry name" value="UDP-GLCNAC:BETAGAL BETA-1,3-N-ACETYLGLUCOSAMINYLTRANSFERASE-LIKE PROTEIN 1"/>
    <property type="match status" value="1"/>
</dbReference>
<dbReference type="RefSeq" id="WP_186965919.1">
    <property type="nucleotide sequence ID" value="NZ_JACOOK010000006.1"/>
</dbReference>
<evidence type="ECO:0000259" key="1">
    <source>
        <dbReference type="Pfam" id="PF00535"/>
    </source>
</evidence>
<dbReference type="Proteomes" id="UP000636891">
    <property type="component" value="Unassembled WGS sequence"/>
</dbReference>
<keyword evidence="3" id="KW-1185">Reference proteome</keyword>
<dbReference type="Gene3D" id="3.90.550.10">
    <property type="entry name" value="Spore Coat Polysaccharide Biosynthesis Protein SpsA, Chain A"/>
    <property type="match status" value="1"/>
</dbReference>
<sequence>MTTSVALCTYNGAQYLKEQLDSILGQTRPVDEIVICDDRSTDATVALINRYIEKHPGKIRLIENPENLGYTRNFEKAICACSGDILFLSDQDDIWMPEKTEVICDYFEKHPDKSFVFTNAFLINRFGAMSYHQTLFDVVGMDDRNKKLFRAGHPYQVLSTSGRVTGATTAMRASFVPYCIPFTVWGQVHDEIIAISALLWNKLDFIDRCLIKYRLHDNQSVGLGALFIYPAKRWETAKDALMWHREVPDPFAVAPVKRVDFVYKRFWALRSRFNLFRIIGMYCKGEYRSHYPDAGSMFLQDVKGVAVRFLSSFKRAEY</sequence>
<reference evidence="2 3" key="1">
    <citation type="submission" date="2020-08" db="EMBL/GenBank/DDBJ databases">
        <title>Genome public.</title>
        <authorList>
            <person name="Liu C."/>
            <person name="Sun Q."/>
        </authorList>
    </citation>
    <scope>NUCLEOTIDE SEQUENCE [LARGE SCALE GENOMIC DNA]</scope>
    <source>
        <strain evidence="2 3">New-7</strain>
    </source>
</reference>
<proteinExistence type="predicted"/>
<evidence type="ECO:0000313" key="2">
    <source>
        <dbReference type="EMBL" id="MBC5617559.1"/>
    </source>
</evidence>
<protein>
    <submittedName>
        <fullName evidence="2">Glycosyltransferase family 2 protein</fullName>
    </submittedName>
</protein>
<comment type="caution">
    <text evidence="2">The sequence shown here is derived from an EMBL/GenBank/DDBJ whole genome shotgun (WGS) entry which is preliminary data.</text>
</comment>
<dbReference type="PANTHER" id="PTHR22916">
    <property type="entry name" value="GLYCOSYLTRANSFERASE"/>
    <property type="match status" value="1"/>
</dbReference>
<name>A0ABR7CPG9_9BACT</name>
<dbReference type="InterPro" id="IPR029044">
    <property type="entry name" value="Nucleotide-diphossugar_trans"/>
</dbReference>
<accession>A0ABR7CPG9</accession>